<protein>
    <submittedName>
        <fullName evidence="1">Uncharacterized protein</fullName>
    </submittedName>
</protein>
<proteinExistence type="predicted"/>
<accession>A0A5J6VKC1</accession>
<evidence type="ECO:0000313" key="1">
    <source>
        <dbReference type="EMBL" id="QFG74522.1"/>
    </source>
</evidence>
<dbReference type="EMBL" id="MN448289">
    <property type="protein sequence ID" value="QFG74522.1"/>
    <property type="molecule type" value="Genomic_DNA"/>
</dbReference>
<organism evidence="1">
    <name type="scientific">Megaviridae environmental sample</name>
    <dbReference type="NCBI Taxonomy" id="1737588"/>
    <lineage>
        <taxon>Viruses</taxon>
        <taxon>Varidnaviria</taxon>
        <taxon>Bamfordvirae</taxon>
        <taxon>Nucleocytoviricota</taxon>
        <taxon>Megaviricetes</taxon>
        <taxon>Imitervirales</taxon>
        <taxon>Mimiviridae</taxon>
        <taxon>environmental samples</taxon>
    </lineage>
</organism>
<reference evidence="1" key="1">
    <citation type="journal article" date="2019" name="Philos. Trans. R. Soc. Lond., B, Biol. Sci.">
        <title>Targeted metagenomic recovery of four divergent viruses reveals shared and distinctive characteristics of giant viruses of marine eukaryotes.</title>
        <authorList>
            <person name="Needham D.M."/>
            <person name="Poirier C."/>
            <person name="Hehenberger E."/>
            <person name="Jimenez V."/>
            <person name="Swalwell J.E."/>
            <person name="Santoro A.E."/>
            <person name="Worden A.Z."/>
        </authorList>
    </citation>
    <scope>NUCLEOTIDE SEQUENCE</scope>
    <source>
        <strain evidence="1">MPacV-611</strain>
    </source>
</reference>
<sequence length="159" mass="18445">MFAQIFSRDNETSTTLKQATLDYIAKKDRVQHAPGQGNFSTSPTEDDISSPRLIAYRTPSDRFYVMALQEIKATLEKSIYWYENIIEYFNPRPIYAGVNYHGMMACTVMTQSRWIYYHNGGLYEIEINGDSHVVLDVINPRHYDIEIHGIDESLFDTDM</sequence>
<name>A0A5J6VKC1_9VIRU</name>